<accession>A0A7X5HWQ2</accession>
<dbReference type="Proteomes" id="UP000461585">
    <property type="component" value="Unassembled WGS sequence"/>
</dbReference>
<evidence type="ECO:0000256" key="1">
    <source>
        <dbReference type="ARBA" id="ARBA00022612"/>
    </source>
</evidence>
<feature type="coiled-coil region" evidence="2">
    <location>
        <begin position="5"/>
        <end position="74"/>
    </location>
</feature>
<feature type="transmembrane region" description="Helical" evidence="3">
    <location>
        <begin position="107"/>
        <end position="126"/>
    </location>
</feature>
<dbReference type="AlphaFoldDB" id="A0A7X5HWQ2"/>
<dbReference type="SUPFAM" id="SSF48371">
    <property type="entry name" value="ARM repeat"/>
    <property type="match status" value="1"/>
</dbReference>
<feature type="transmembrane region" description="Helical" evidence="3">
    <location>
        <begin position="592"/>
        <end position="612"/>
    </location>
</feature>
<evidence type="ECO:0000259" key="4">
    <source>
        <dbReference type="Pfam" id="PF10145"/>
    </source>
</evidence>
<name>A0A7X5HWQ2_9FIRM</name>
<keyword evidence="2" id="KW-0175">Coiled coil</keyword>
<sequence length="805" mass="84699">MTAKNQVLNKQIAEQKNKLAELTKGLKASSDKYGENDKVTQGWRQAVNKATADLNNMEGELKSNNKALDNFGKEMDDASKKSDKLDGAMGKLGNSLKSVGGAAAKTAAAGVAALGAAVAGAVVGIIKFSNDSAKAMNSFQAQTGYSTEQMKEFKEIANEVYANNFGESMEDIAESMATISQTAGLSGEKLKDATEQALLMRDTFGFDVKESIDTVNSLMANFGLTSKEAYNLIAQGAQQGANKNGDLLDIMKEYAPNFKSLGFDADEFTDTLIQGAMSGAFQIDKVGDAVKEFSIRSKDGSKSSAEGFELLGMNADKMFSAFAKGGPEAQQAFQEVTAKLYSMEDPLARNQAGVALFGTMFEDLEIEAIGALSDIEDYAKKDADALDQINKIKYNDLGSALEGLQRQIITSLGPVTEIATNSIAGIVQGIRDGDFEQVSTALTEGIKGILDGLLPMIVTTAPMVIESLVSSLTTSTTQVLPSLMEAIVKLLAAIVQVIVDNGPMLITAGVEALKTLALGLHQALPTLIIAAIEIVMAFIMALTSIWPEIIPSAIQAIVVLAEGLLQALPILLEKAPEIITTIIKAITDNLPLLIDASIQIIVAVIAAIIQNLPLLLKAAVQIVVALAGGLIAAIPTLLSVVPKWLAAIREAIYAIDWGELGKNILFGIRDGIVNAGSALGESVINSAKSALSGAKKFLQIRSPSRVFEKQVGAQIGAGMAVGITNSARQVHSAMDGLNKDLNANIQVSGSGGLLGRSPAAGQAGNRPMDVIHSGTLRVEGINNAGDLTGVVDIIMETLRREVRRG</sequence>
<evidence type="ECO:0000313" key="6">
    <source>
        <dbReference type="Proteomes" id="UP000461585"/>
    </source>
</evidence>
<keyword evidence="6" id="KW-1185">Reference proteome</keyword>
<keyword evidence="3" id="KW-0472">Membrane</keyword>
<feature type="transmembrane region" description="Helical" evidence="3">
    <location>
        <begin position="523"/>
        <end position="546"/>
    </location>
</feature>
<evidence type="ECO:0000256" key="3">
    <source>
        <dbReference type="SAM" id="Phobius"/>
    </source>
</evidence>
<proteinExistence type="predicted"/>
<feature type="domain" description="Phage tail tape measure protein" evidence="4">
    <location>
        <begin position="162"/>
        <end position="358"/>
    </location>
</feature>
<reference evidence="5 6" key="1">
    <citation type="submission" date="2020-01" db="EMBL/GenBank/DDBJ databases">
        <title>Anaeroalcalibacter tamaniensis gen. nov., sp. nov., moderately halophilic strictly anaerobic fermenter bacterium from mud volcano of Taman peninsula.</title>
        <authorList>
            <person name="Frolova A."/>
            <person name="Merkel A.Y."/>
            <person name="Slobodkin A.I."/>
        </authorList>
    </citation>
    <scope>NUCLEOTIDE SEQUENCE [LARGE SCALE GENOMIC DNA]</scope>
    <source>
        <strain evidence="5 6">F-3ap</strain>
    </source>
</reference>
<dbReference type="EMBL" id="JAAEEH010000025">
    <property type="protein sequence ID" value="NDL68016.1"/>
    <property type="molecule type" value="Genomic_DNA"/>
</dbReference>
<keyword evidence="1" id="KW-1188">Viral release from host cell</keyword>
<feature type="transmembrane region" description="Helical" evidence="3">
    <location>
        <begin position="618"/>
        <end position="641"/>
    </location>
</feature>
<dbReference type="InterPro" id="IPR016024">
    <property type="entry name" value="ARM-type_fold"/>
</dbReference>
<dbReference type="InterPro" id="IPR010090">
    <property type="entry name" value="Phage_tape_meas"/>
</dbReference>
<dbReference type="Pfam" id="PF10145">
    <property type="entry name" value="PhageMin_Tail"/>
    <property type="match status" value="1"/>
</dbReference>
<dbReference type="RefSeq" id="WP_162370741.1">
    <property type="nucleotide sequence ID" value="NZ_JAAEEH010000025.1"/>
</dbReference>
<keyword evidence="3" id="KW-1133">Transmembrane helix</keyword>
<dbReference type="PANTHER" id="PTHR37813:SF1">
    <property type="entry name" value="FELS-2 PROPHAGE PROTEIN"/>
    <property type="match status" value="1"/>
</dbReference>
<keyword evidence="3" id="KW-0812">Transmembrane</keyword>
<gene>
    <name evidence="5" type="ORF">GXN74_09720</name>
</gene>
<organism evidence="5 6">
    <name type="scientific">Anaerotalea alkaliphila</name>
    <dbReference type="NCBI Taxonomy" id="2662126"/>
    <lineage>
        <taxon>Bacteria</taxon>
        <taxon>Bacillati</taxon>
        <taxon>Bacillota</taxon>
        <taxon>Clostridia</taxon>
        <taxon>Eubacteriales</taxon>
        <taxon>Anaerotalea</taxon>
    </lineage>
</organism>
<comment type="caution">
    <text evidence="5">The sequence shown here is derived from an EMBL/GenBank/DDBJ whole genome shotgun (WGS) entry which is preliminary data.</text>
</comment>
<evidence type="ECO:0000256" key="2">
    <source>
        <dbReference type="SAM" id="Coils"/>
    </source>
</evidence>
<evidence type="ECO:0000313" key="5">
    <source>
        <dbReference type="EMBL" id="NDL68016.1"/>
    </source>
</evidence>
<protein>
    <recommendedName>
        <fullName evidence="4">Phage tail tape measure protein domain-containing protein</fullName>
    </recommendedName>
</protein>
<dbReference type="PANTHER" id="PTHR37813">
    <property type="entry name" value="FELS-2 PROPHAGE PROTEIN"/>
    <property type="match status" value="1"/>
</dbReference>